<dbReference type="KEGG" id="ahl:AHTJS_03550"/>
<dbReference type="EMBL" id="CP038009">
    <property type="protein sequence ID" value="QBQ15403.1"/>
    <property type="molecule type" value="Genomic_DNA"/>
</dbReference>
<dbReference type="Proteomes" id="UP000294395">
    <property type="component" value="Chromosome"/>
</dbReference>
<sequence length="83" mass="9506">MQAKLTLSIDKNVIERAKHYAQQHQQSVSSLVEAYLDRISVQANKENELRTPITEHLTGMFAAQDKGQDYKELLADARLEKHL</sequence>
<gene>
    <name evidence="2" type="ORF">AHTJR_03530</name>
    <name evidence="1" type="ORF">GPS52_01065</name>
</gene>
<evidence type="ECO:0000313" key="4">
    <source>
        <dbReference type="Proteomes" id="UP000451048"/>
    </source>
</evidence>
<reference evidence="2 3" key="1">
    <citation type="submission" date="2019-03" db="EMBL/GenBank/DDBJ databases">
        <title>Complete genome sequence of two outbreak-associated Acinetobacter haemolyticus strains.</title>
        <authorList>
            <person name="Bai L."/>
            <person name="Zhang S.-C."/>
            <person name="Deng Y."/>
            <person name="Song C.-C."/>
            <person name="Kang G.-B."/>
            <person name="Dong Y."/>
            <person name="Wang Y."/>
            <person name="Gao F."/>
            <person name="Huang H."/>
        </authorList>
    </citation>
    <scope>NUCLEOTIDE SEQUENCE [LARGE SCALE GENOMIC DNA]</scope>
    <source>
        <strain evidence="2 3">TJR01</strain>
    </source>
</reference>
<dbReference type="RefSeq" id="WP_075314943.1">
    <property type="nucleotide sequence ID" value="NZ_CAXNZT010000009.1"/>
</dbReference>
<dbReference type="OrthoDB" id="6198066at2"/>
<accession>A0A1L6KKJ3</accession>
<evidence type="ECO:0000313" key="3">
    <source>
        <dbReference type="Proteomes" id="UP000294395"/>
    </source>
</evidence>
<evidence type="ECO:0000313" key="1">
    <source>
        <dbReference type="EMBL" id="NAR72092.1"/>
    </source>
</evidence>
<dbReference type="STRING" id="29430.AHTJS_03550"/>
<dbReference type="EMBL" id="WTTO01000002">
    <property type="protein sequence ID" value="NAR72092.1"/>
    <property type="molecule type" value="Genomic_DNA"/>
</dbReference>
<name>A0A1L6KKJ3_ACIHA</name>
<proteinExistence type="predicted"/>
<reference evidence="1 4" key="2">
    <citation type="submission" date="2019-12" db="EMBL/GenBank/DDBJ databases">
        <title>Acinetobacter haemolyticus comparative genomics.</title>
        <authorList>
            <person name="Castro-Jaimes S."/>
            <person name="Bello-Lopez E."/>
            <person name="Velazquez-Acosta C."/>
            <person name="Volkow-Fernandez P."/>
            <person name="Lozano-Zarain P."/>
            <person name="Castillo Ramirez S."/>
            <person name="Cevallos M.A."/>
        </authorList>
    </citation>
    <scope>NUCLEOTIDE SEQUENCE [LARGE SCALE GENOMIC DNA]</scope>
    <source>
        <strain evidence="1 4">AN10</strain>
    </source>
</reference>
<dbReference type="Proteomes" id="UP000451048">
    <property type="component" value="Unassembled WGS sequence"/>
</dbReference>
<evidence type="ECO:0000313" key="2">
    <source>
        <dbReference type="EMBL" id="QBQ15403.1"/>
    </source>
</evidence>
<dbReference type="Pfam" id="PF19891">
    <property type="entry name" value="DUF6364"/>
    <property type="match status" value="1"/>
</dbReference>
<organism evidence="1 4">
    <name type="scientific">Acinetobacter haemolyticus</name>
    <dbReference type="NCBI Taxonomy" id="29430"/>
    <lineage>
        <taxon>Bacteria</taxon>
        <taxon>Pseudomonadati</taxon>
        <taxon>Pseudomonadota</taxon>
        <taxon>Gammaproteobacteria</taxon>
        <taxon>Moraxellales</taxon>
        <taxon>Moraxellaceae</taxon>
        <taxon>Acinetobacter</taxon>
    </lineage>
</organism>
<dbReference type="AlphaFoldDB" id="A0A1L6KKJ3"/>
<dbReference type="InterPro" id="IPR045944">
    <property type="entry name" value="DUF6364"/>
</dbReference>
<protein>
    <submittedName>
        <fullName evidence="1">Antitoxin</fullName>
    </submittedName>
</protein>